<dbReference type="eggNOG" id="KOG4297">
    <property type="taxonomic scope" value="Eukaryota"/>
</dbReference>
<dbReference type="PANTHER" id="PTHR47629:SF6">
    <property type="entry name" value="CW DOMAIN-CONTAINING PROTEIN-RELATED"/>
    <property type="match status" value="1"/>
</dbReference>
<feature type="domain" description="PAN-3" evidence="1">
    <location>
        <begin position="1"/>
        <end position="129"/>
    </location>
</feature>
<protein>
    <recommendedName>
        <fullName evidence="1">PAN-3 domain-containing protein</fullName>
    </recommendedName>
</protein>
<dbReference type="SUPFAM" id="SSF56436">
    <property type="entry name" value="C-type lectin-like"/>
    <property type="match status" value="1"/>
</dbReference>
<dbReference type="InterPro" id="IPR016187">
    <property type="entry name" value="CTDL_fold"/>
</dbReference>
<proteinExistence type="predicted"/>
<sequence>MVPYTANDFKMIVTWGKPITTSPTSVLTISWDACLQKCWADTTCVFIHDTKPNCDYYTINNATSVQKLTASSGKRVAFRLLTNGSTCSGPAAEPILQDGTVKSGVDVNISQVNGWKPYSITLKNNVWTFATKTQPYYCLPPMQPIKRSGDIFCMLLWTPGFGTCINQTHANNYCKTTFNGNLPLAGPASQGEYDYVKELAIDFLTNPTSPLPAGYTKFGFWLDGVRKADCTAPQKAGVTCSGTNEFTFTDTHAKNPVLGWNNGQPDGLKGTNAGCVAILAQNGKAGVDDMA</sequence>
<dbReference type="InParanoid" id="G0M906"/>
<gene>
    <name evidence="2" type="ORF">CAEBREN_13515</name>
</gene>
<evidence type="ECO:0000313" key="2">
    <source>
        <dbReference type="EMBL" id="EGT30885.1"/>
    </source>
</evidence>
<dbReference type="AlphaFoldDB" id="G0M906"/>
<dbReference type="PANTHER" id="PTHR47629">
    <property type="entry name" value="C-TYPE LECTIN-RELATED"/>
    <property type="match status" value="1"/>
</dbReference>
<dbReference type="Proteomes" id="UP000008068">
    <property type="component" value="Unassembled WGS sequence"/>
</dbReference>
<dbReference type="SMART" id="SM00605">
    <property type="entry name" value="CW"/>
    <property type="match status" value="1"/>
</dbReference>
<dbReference type="OrthoDB" id="5804338at2759"/>
<dbReference type="InterPro" id="IPR006583">
    <property type="entry name" value="PAN-3_domain"/>
</dbReference>
<dbReference type="HOGENOM" id="CLU_045736_2_0_1"/>
<dbReference type="Pfam" id="PF08277">
    <property type="entry name" value="PAN_3"/>
    <property type="match status" value="1"/>
</dbReference>
<evidence type="ECO:0000259" key="1">
    <source>
        <dbReference type="SMART" id="SM00605"/>
    </source>
</evidence>
<dbReference type="OMA" id="CINQTHA"/>
<reference evidence="3" key="1">
    <citation type="submission" date="2011-07" db="EMBL/GenBank/DDBJ databases">
        <authorList>
            <consortium name="Caenorhabditis brenneri Sequencing and Analysis Consortium"/>
            <person name="Wilson R.K."/>
        </authorList>
    </citation>
    <scope>NUCLEOTIDE SEQUENCE [LARGE SCALE GENOMIC DNA]</scope>
    <source>
        <strain evidence="3">PB2801</strain>
    </source>
</reference>
<accession>G0M906</accession>
<keyword evidence="3" id="KW-1185">Reference proteome</keyword>
<evidence type="ECO:0000313" key="3">
    <source>
        <dbReference type="Proteomes" id="UP000008068"/>
    </source>
</evidence>
<organism evidence="3">
    <name type="scientific">Caenorhabditis brenneri</name>
    <name type="common">Nematode worm</name>
    <dbReference type="NCBI Taxonomy" id="135651"/>
    <lineage>
        <taxon>Eukaryota</taxon>
        <taxon>Metazoa</taxon>
        <taxon>Ecdysozoa</taxon>
        <taxon>Nematoda</taxon>
        <taxon>Chromadorea</taxon>
        <taxon>Rhabditida</taxon>
        <taxon>Rhabditina</taxon>
        <taxon>Rhabditomorpha</taxon>
        <taxon>Rhabditoidea</taxon>
        <taxon>Rhabditidae</taxon>
        <taxon>Peloderinae</taxon>
        <taxon>Caenorhabditis</taxon>
    </lineage>
</organism>
<name>G0M906_CAEBE</name>
<dbReference type="EMBL" id="GL379787">
    <property type="protein sequence ID" value="EGT30885.1"/>
    <property type="molecule type" value="Genomic_DNA"/>
</dbReference>
<dbReference type="STRING" id="135651.G0M906"/>